<feature type="region of interest" description="Disordered" evidence="1">
    <location>
        <begin position="124"/>
        <end position="221"/>
    </location>
</feature>
<feature type="compositionally biased region" description="Basic and acidic residues" evidence="1">
    <location>
        <begin position="49"/>
        <end position="58"/>
    </location>
</feature>
<gene>
    <name evidence="2" type="ORF">BU26DRAFT_550326</name>
</gene>
<evidence type="ECO:0000313" key="3">
    <source>
        <dbReference type="Proteomes" id="UP000800094"/>
    </source>
</evidence>
<feature type="compositionally biased region" description="Basic residues" evidence="1">
    <location>
        <begin position="165"/>
        <end position="178"/>
    </location>
</feature>
<dbReference type="AlphaFoldDB" id="A0A6A6II89"/>
<evidence type="ECO:0000256" key="1">
    <source>
        <dbReference type="SAM" id="MobiDB-lite"/>
    </source>
</evidence>
<dbReference type="Proteomes" id="UP000800094">
    <property type="component" value="Unassembled WGS sequence"/>
</dbReference>
<protein>
    <submittedName>
        <fullName evidence="2">Uncharacterized protein</fullName>
    </submittedName>
</protein>
<organism evidence="2 3">
    <name type="scientific">Trematosphaeria pertusa</name>
    <dbReference type="NCBI Taxonomy" id="390896"/>
    <lineage>
        <taxon>Eukaryota</taxon>
        <taxon>Fungi</taxon>
        <taxon>Dikarya</taxon>
        <taxon>Ascomycota</taxon>
        <taxon>Pezizomycotina</taxon>
        <taxon>Dothideomycetes</taxon>
        <taxon>Pleosporomycetidae</taxon>
        <taxon>Pleosporales</taxon>
        <taxon>Massarineae</taxon>
        <taxon>Trematosphaeriaceae</taxon>
        <taxon>Trematosphaeria</taxon>
    </lineage>
</organism>
<dbReference type="EMBL" id="ML987194">
    <property type="protein sequence ID" value="KAF2250076.1"/>
    <property type="molecule type" value="Genomic_DNA"/>
</dbReference>
<dbReference type="RefSeq" id="XP_033685080.1">
    <property type="nucleotide sequence ID" value="XM_033832047.1"/>
</dbReference>
<feature type="region of interest" description="Disordered" evidence="1">
    <location>
        <begin position="44"/>
        <end position="87"/>
    </location>
</feature>
<accession>A0A6A6II89</accession>
<feature type="compositionally biased region" description="Basic and acidic residues" evidence="1">
    <location>
        <begin position="153"/>
        <end position="164"/>
    </location>
</feature>
<keyword evidence="3" id="KW-1185">Reference proteome</keyword>
<feature type="compositionally biased region" description="Polar residues" evidence="1">
    <location>
        <begin position="182"/>
        <end position="202"/>
    </location>
</feature>
<evidence type="ECO:0000313" key="2">
    <source>
        <dbReference type="EMBL" id="KAF2250076.1"/>
    </source>
</evidence>
<sequence length="221" mass="24260">MCAVDHRICEARIARFRVTLNASLSMSLHARRKTYSSTFRSDWVVPDGPKSDEGDSARLDSLVAPGNGDSAAGIPSRVSGEADSKAPGEFVKREGFSSKTEPCPPKPRLTANHERLKPRYSTFHANDWTVPGPPSERWAAPTTSEPVDVASDATDHMDNEERAQHRATHRRWFHKRSHRQDSTNMPDPTKLNGSITRPSSAGSGYDAPPKPPSFAPTYSPA</sequence>
<reference evidence="2" key="1">
    <citation type="journal article" date="2020" name="Stud. Mycol.">
        <title>101 Dothideomycetes genomes: a test case for predicting lifestyles and emergence of pathogens.</title>
        <authorList>
            <person name="Haridas S."/>
            <person name="Albert R."/>
            <person name="Binder M."/>
            <person name="Bloem J."/>
            <person name="Labutti K."/>
            <person name="Salamov A."/>
            <person name="Andreopoulos B."/>
            <person name="Baker S."/>
            <person name="Barry K."/>
            <person name="Bills G."/>
            <person name="Bluhm B."/>
            <person name="Cannon C."/>
            <person name="Castanera R."/>
            <person name="Culley D."/>
            <person name="Daum C."/>
            <person name="Ezra D."/>
            <person name="Gonzalez J."/>
            <person name="Henrissat B."/>
            <person name="Kuo A."/>
            <person name="Liang C."/>
            <person name="Lipzen A."/>
            <person name="Lutzoni F."/>
            <person name="Magnuson J."/>
            <person name="Mondo S."/>
            <person name="Nolan M."/>
            <person name="Ohm R."/>
            <person name="Pangilinan J."/>
            <person name="Park H.-J."/>
            <person name="Ramirez L."/>
            <person name="Alfaro M."/>
            <person name="Sun H."/>
            <person name="Tritt A."/>
            <person name="Yoshinaga Y."/>
            <person name="Zwiers L.-H."/>
            <person name="Turgeon B."/>
            <person name="Goodwin S."/>
            <person name="Spatafora J."/>
            <person name="Crous P."/>
            <person name="Grigoriev I."/>
        </authorList>
    </citation>
    <scope>NUCLEOTIDE SEQUENCE</scope>
    <source>
        <strain evidence="2">CBS 122368</strain>
    </source>
</reference>
<proteinExistence type="predicted"/>
<dbReference type="GeneID" id="54585377"/>
<name>A0A6A6II89_9PLEO</name>